<keyword evidence="5" id="KW-1185">Reference proteome</keyword>
<dbReference type="Pfam" id="PF03963">
    <property type="entry name" value="FlgD"/>
    <property type="match status" value="1"/>
</dbReference>
<dbReference type="InterPro" id="IPR005648">
    <property type="entry name" value="FlgD"/>
</dbReference>
<dbReference type="EMBL" id="BJXX01000064">
    <property type="protein sequence ID" value="GEN34100.1"/>
    <property type="molecule type" value="Genomic_DNA"/>
</dbReference>
<dbReference type="OrthoDB" id="280334at2"/>
<evidence type="ECO:0000313" key="4">
    <source>
        <dbReference type="EMBL" id="GEN34100.1"/>
    </source>
</evidence>
<organism evidence="4 5">
    <name type="scientific">Aneurinibacillus danicus</name>
    <dbReference type="NCBI Taxonomy" id="267746"/>
    <lineage>
        <taxon>Bacteria</taxon>
        <taxon>Bacillati</taxon>
        <taxon>Bacillota</taxon>
        <taxon>Bacilli</taxon>
        <taxon>Bacillales</taxon>
        <taxon>Paenibacillaceae</taxon>
        <taxon>Aneurinibacillus group</taxon>
        <taxon>Aneurinibacillus</taxon>
    </lineage>
</organism>
<dbReference type="AlphaFoldDB" id="A0A511V5A0"/>
<evidence type="ECO:0000256" key="3">
    <source>
        <dbReference type="SAM" id="MobiDB-lite"/>
    </source>
</evidence>
<evidence type="ECO:0008006" key="6">
    <source>
        <dbReference type="Google" id="ProtNLM"/>
    </source>
</evidence>
<feature type="compositionally biased region" description="Polar residues" evidence="3">
    <location>
        <begin position="180"/>
        <end position="197"/>
    </location>
</feature>
<feature type="compositionally biased region" description="Low complexity" evidence="3">
    <location>
        <begin position="168"/>
        <end position="179"/>
    </location>
</feature>
<evidence type="ECO:0000256" key="1">
    <source>
        <dbReference type="ARBA" id="ARBA00010577"/>
    </source>
</evidence>
<evidence type="ECO:0000313" key="5">
    <source>
        <dbReference type="Proteomes" id="UP000321157"/>
    </source>
</evidence>
<accession>A0A511V5A0</accession>
<dbReference type="Proteomes" id="UP000321157">
    <property type="component" value="Unassembled WGS sequence"/>
</dbReference>
<proteinExistence type="inferred from homology"/>
<reference evidence="4 5" key="1">
    <citation type="submission" date="2019-07" db="EMBL/GenBank/DDBJ databases">
        <title>Whole genome shotgun sequence of Aneurinibacillus danicus NBRC 102444.</title>
        <authorList>
            <person name="Hosoyama A."/>
            <person name="Uohara A."/>
            <person name="Ohji S."/>
            <person name="Ichikawa N."/>
        </authorList>
    </citation>
    <scope>NUCLEOTIDE SEQUENCE [LARGE SCALE GENOMIC DNA]</scope>
    <source>
        <strain evidence="4 5">NBRC 102444</strain>
    </source>
</reference>
<feature type="region of interest" description="Disordered" evidence="3">
    <location>
        <begin position="142"/>
        <end position="197"/>
    </location>
</feature>
<keyword evidence="2" id="KW-1005">Bacterial flagellum biogenesis</keyword>
<protein>
    <recommendedName>
        <fullName evidence="6">Basal-body rod modification protein FlgD</fullName>
    </recommendedName>
</protein>
<dbReference type="RefSeq" id="WP_146809386.1">
    <property type="nucleotide sequence ID" value="NZ_BJXX01000064.1"/>
</dbReference>
<gene>
    <name evidence="4" type="ORF">ADA01nite_15600</name>
</gene>
<name>A0A511V5A0_9BACL</name>
<dbReference type="NCBIfam" id="NF007197">
    <property type="entry name" value="PRK09618.1"/>
    <property type="match status" value="1"/>
</dbReference>
<evidence type="ECO:0000256" key="2">
    <source>
        <dbReference type="ARBA" id="ARBA00022795"/>
    </source>
</evidence>
<dbReference type="GO" id="GO:0044781">
    <property type="term" value="P:bacterial-type flagellum organization"/>
    <property type="evidence" value="ECO:0007669"/>
    <property type="project" value="UniProtKB-KW"/>
</dbReference>
<comment type="similarity">
    <text evidence="1">Belongs to the FlgD family.</text>
</comment>
<comment type="caution">
    <text evidence="4">The sequence shown here is derived from an EMBL/GenBank/DDBJ whole genome shotgun (WGS) entry which is preliminary data.</text>
</comment>
<sequence length="197" mass="21873">MPIIDTTQYRNSFQSKPKTFEEQSSLGKEDFLRLLVTQLQNQDPTQPLQDREFIAQMTQFSTLEQMTNLNDMFTKFVEAQSIGGLSNMIGKKVTWTEYVVETNNAGEQVLKEVPKEGMVTAISMKDGKSQVVLEDGSRLDVNRIETVTNSVPKPEEKPEETPEEGEEGQQPGDNPGEQPTESAGETESQQPNEGGGA</sequence>